<evidence type="ECO:0000256" key="6">
    <source>
        <dbReference type="ARBA" id="ARBA00023136"/>
    </source>
</evidence>
<feature type="transmembrane region" description="Helical" evidence="7">
    <location>
        <begin position="512"/>
        <end position="531"/>
    </location>
</feature>
<dbReference type="InterPro" id="IPR015943">
    <property type="entry name" value="WD40/YVTN_repeat-like_dom_sf"/>
</dbReference>
<accession>A0A6B1DR60</accession>
<dbReference type="SUPFAM" id="SSF50978">
    <property type="entry name" value="WD40 repeat-like"/>
    <property type="match status" value="1"/>
</dbReference>
<dbReference type="Pfam" id="PF00528">
    <property type="entry name" value="BPD_transp_1"/>
    <property type="match status" value="1"/>
</dbReference>
<dbReference type="InterPro" id="IPR000515">
    <property type="entry name" value="MetI-like"/>
</dbReference>
<evidence type="ECO:0000256" key="2">
    <source>
        <dbReference type="ARBA" id="ARBA00022448"/>
    </source>
</evidence>
<reference evidence="9" key="1">
    <citation type="submission" date="2019-09" db="EMBL/GenBank/DDBJ databases">
        <title>Characterisation of the sponge microbiome using genome-centric metagenomics.</title>
        <authorList>
            <person name="Engelberts J.P."/>
            <person name="Robbins S.J."/>
            <person name="De Goeij J.M."/>
            <person name="Aranda M."/>
            <person name="Bell S.C."/>
            <person name="Webster N.S."/>
        </authorList>
    </citation>
    <scope>NUCLEOTIDE SEQUENCE</scope>
    <source>
        <strain evidence="9">SB0662_bin_9</strain>
    </source>
</reference>
<organism evidence="9">
    <name type="scientific">Caldilineaceae bacterium SB0662_bin_9</name>
    <dbReference type="NCBI Taxonomy" id="2605258"/>
    <lineage>
        <taxon>Bacteria</taxon>
        <taxon>Bacillati</taxon>
        <taxon>Chloroflexota</taxon>
        <taxon>Caldilineae</taxon>
        <taxon>Caldilineales</taxon>
        <taxon>Caldilineaceae</taxon>
    </lineage>
</organism>
<dbReference type="InterPro" id="IPR001680">
    <property type="entry name" value="WD40_rpt"/>
</dbReference>
<evidence type="ECO:0000256" key="3">
    <source>
        <dbReference type="ARBA" id="ARBA00022475"/>
    </source>
</evidence>
<dbReference type="CDD" id="cd06261">
    <property type="entry name" value="TM_PBP2"/>
    <property type="match status" value="1"/>
</dbReference>
<dbReference type="InterPro" id="IPR035906">
    <property type="entry name" value="MetI-like_sf"/>
</dbReference>
<comment type="caution">
    <text evidence="9">The sequence shown here is derived from an EMBL/GenBank/DDBJ whole genome shotgun (WGS) entry which is preliminary data.</text>
</comment>
<dbReference type="InterPro" id="IPR036322">
    <property type="entry name" value="WD40_repeat_dom_sf"/>
</dbReference>
<evidence type="ECO:0000256" key="5">
    <source>
        <dbReference type="ARBA" id="ARBA00022989"/>
    </source>
</evidence>
<dbReference type="GO" id="GO:0005886">
    <property type="term" value="C:plasma membrane"/>
    <property type="evidence" value="ECO:0007669"/>
    <property type="project" value="UniProtKB-SubCell"/>
</dbReference>
<sequence>MNRPGPALAGPGYLERGAGAVSAHAGLRPTSVPTRTVTVQLRRWLTVGTLLLACWWAAAASPVLAQSGEIWSDNLASPITGLAMSADGQRVAVGTRANEVSVRDADGRELWTFTAGNSITGLAWSEDGSRLAISSEDRFLYLLDGETGEELGRTKASRTFNSVAISRDGSLVAGASDDMQVYVMDSRGELLWTDERGLGVSAVSIYGTGDDARVVMGAHDGRLSIFSKTGRQLLTTRLEYDIDALAVSRSGGRILAGTTDGGITLINGANGELVWTAKADSDVTDVAMSADGQILMAQDDRGNVLYLDTDGSIVRQLKPEGEIRQIAVTGDGTRLAFGLADGQVQVLDRMQQSVGLATATRTRNMAITATAGLVALLLAGAILLIVFTTGGRRMWVQHSVGPLNGLAAVWRARFSYLLILPTLLFLLTFNYYPAFSGLYHAFTDWTPSGHSPWVGLENFRFLMSDRFFIASFRNALILVVVSIVKTMTMPLLVAELVFNLKNRYTQYWMRTLFVVPIVLPAVVEILVWNNIYDPSIGLLNEFLELVGKSDWSRVWYGDPKVALSSVLFIGVPWVNAFALLIFYGGLISISDEVIDSSRVDGANVFRRFWNIDLPLLMGQVKLLLILNFINAVQTFELVFLTTGGGPGDATYVPALELYYMAMRMDRMGVASAIGMILFLIILVGTIINMRYVRTATEFEA</sequence>
<dbReference type="Gene3D" id="1.10.3720.10">
    <property type="entry name" value="MetI-like"/>
    <property type="match status" value="1"/>
</dbReference>
<feature type="transmembrane region" description="Helical" evidence="7">
    <location>
        <begin position="475"/>
        <end position="500"/>
    </location>
</feature>
<dbReference type="SMART" id="SM00564">
    <property type="entry name" value="PQQ"/>
    <property type="match status" value="5"/>
</dbReference>
<keyword evidence="3" id="KW-1003">Cell membrane</keyword>
<feature type="transmembrane region" description="Helical" evidence="7">
    <location>
        <begin position="561"/>
        <end position="587"/>
    </location>
</feature>
<feature type="transmembrane region" description="Helical" evidence="7">
    <location>
        <begin position="608"/>
        <end position="629"/>
    </location>
</feature>
<name>A0A6B1DR60_9CHLR</name>
<evidence type="ECO:0000256" key="1">
    <source>
        <dbReference type="ARBA" id="ARBA00004651"/>
    </source>
</evidence>
<comment type="subcellular location">
    <subcellularLocation>
        <location evidence="1 7">Cell membrane</location>
        <topology evidence="1 7">Multi-pass membrane protein</topology>
    </subcellularLocation>
</comment>
<feature type="domain" description="ABC transmembrane type-1" evidence="8">
    <location>
        <begin position="472"/>
        <end position="688"/>
    </location>
</feature>
<keyword evidence="5 7" id="KW-1133">Transmembrane helix</keyword>
<feature type="transmembrane region" description="Helical" evidence="7">
    <location>
        <begin position="414"/>
        <end position="432"/>
    </location>
</feature>
<dbReference type="EMBL" id="VXPY01000015">
    <property type="protein sequence ID" value="MYD89253.1"/>
    <property type="molecule type" value="Genomic_DNA"/>
</dbReference>
<dbReference type="SMART" id="SM00320">
    <property type="entry name" value="WD40"/>
    <property type="match status" value="6"/>
</dbReference>
<keyword evidence="4 7" id="KW-0812">Transmembrane</keyword>
<keyword evidence="6 7" id="KW-0472">Membrane</keyword>
<protein>
    <submittedName>
        <fullName evidence="9">PQQ-binding-like beta-propeller repeat protein</fullName>
    </submittedName>
</protein>
<dbReference type="Gene3D" id="2.130.10.10">
    <property type="entry name" value="YVTN repeat-like/Quinoprotein amine dehydrogenase"/>
    <property type="match status" value="2"/>
</dbReference>
<evidence type="ECO:0000256" key="7">
    <source>
        <dbReference type="RuleBase" id="RU363032"/>
    </source>
</evidence>
<gene>
    <name evidence="9" type="ORF">F4Y08_02780</name>
</gene>
<evidence type="ECO:0000313" key="9">
    <source>
        <dbReference type="EMBL" id="MYD89253.1"/>
    </source>
</evidence>
<dbReference type="GO" id="GO:0055085">
    <property type="term" value="P:transmembrane transport"/>
    <property type="evidence" value="ECO:0007669"/>
    <property type="project" value="InterPro"/>
</dbReference>
<dbReference type="Pfam" id="PF13360">
    <property type="entry name" value="PQQ_2"/>
    <property type="match status" value="1"/>
</dbReference>
<evidence type="ECO:0000259" key="8">
    <source>
        <dbReference type="PROSITE" id="PS50928"/>
    </source>
</evidence>
<dbReference type="SUPFAM" id="SSF161098">
    <property type="entry name" value="MetI-like"/>
    <property type="match status" value="1"/>
</dbReference>
<feature type="transmembrane region" description="Helical" evidence="7">
    <location>
        <begin position="667"/>
        <end position="687"/>
    </location>
</feature>
<dbReference type="PANTHER" id="PTHR43227">
    <property type="entry name" value="BLL4140 PROTEIN"/>
    <property type="match status" value="1"/>
</dbReference>
<keyword evidence="2 7" id="KW-0813">Transport</keyword>
<dbReference type="InterPro" id="IPR018391">
    <property type="entry name" value="PQQ_b-propeller_rpt"/>
</dbReference>
<proteinExistence type="inferred from homology"/>
<dbReference type="PANTHER" id="PTHR43227:SF11">
    <property type="entry name" value="BLL4140 PROTEIN"/>
    <property type="match status" value="1"/>
</dbReference>
<dbReference type="PROSITE" id="PS50928">
    <property type="entry name" value="ABC_TM1"/>
    <property type="match status" value="1"/>
</dbReference>
<dbReference type="InterPro" id="IPR050809">
    <property type="entry name" value="UgpAE/MalFG_permease"/>
</dbReference>
<evidence type="ECO:0000256" key="4">
    <source>
        <dbReference type="ARBA" id="ARBA00022692"/>
    </source>
</evidence>
<comment type="similarity">
    <text evidence="7">Belongs to the binding-protein-dependent transport system permease family.</text>
</comment>
<dbReference type="AlphaFoldDB" id="A0A6B1DR60"/>
<feature type="transmembrane region" description="Helical" evidence="7">
    <location>
        <begin position="365"/>
        <end position="387"/>
    </location>
</feature>
<dbReference type="InterPro" id="IPR002372">
    <property type="entry name" value="PQQ_rpt_dom"/>
</dbReference>